<sequence>MLTKIGAIAESMTWVSRLSDSSHSLGLLLRILIDSFGPSHPLTAWRSRSFRWKLMSGANTVSVDFYKQGDRPHFKFMAI</sequence>
<reference evidence="1 2" key="1">
    <citation type="journal article" date="2022" name="Front. Microbiol.">
        <title>High genomic differentiation and limited gene flow indicate recent cryptic speciation within the genus Laspinema (cyanobacteria).</title>
        <authorList>
            <person name="Stanojkovic A."/>
            <person name="Skoupy S."/>
            <person name="Skaloud P."/>
            <person name="Dvorak P."/>
        </authorList>
    </citation>
    <scope>NUCLEOTIDE SEQUENCE [LARGE SCALE GENOMIC DNA]</scope>
    <source>
        <strain evidence="1 2">D3b</strain>
    </source>
</reference>
<protein>
    <submittedName>
        <fullName evidence="1">Uncharacterized protein</fullName>
    </submittedName>
</protein>
<evidence type="ECO:0000313" key="2">
    <source>
        <dbReference type="Proteomes" id="UP001525961"/>
    </source>
</evidence>
<organism evidence="1 2">
    <name type="scientific">Laspinema olomoucense D3b</name>
    <dbReference type="NCBI Taxonomy" id="2953688"/>
    <lineage>
        <taxon>Bacteria</taxon>
        <taxon>Bacillati</taxon>
        <taxon>Cyanobacteriota</taxon>
        <taxon>Cyanophyceae</taxon>
        <taxon>Oscillatoriophycideae</taxon>
        <taxon>Oscillatoriales</taxon>
        <taxon>Laspinemataceae</taxon>
        <taxon>Laspinema</taxon>
        <taxon>Laspinema olomoucense</taxon>
    </lineage>
</organism>
<dbReference type="EMBL" id="JAMXFA010000001">
    <property type="protein sequence ID" value="MCT7976288.1"/>
    <property type="molecule type" value="Genomic_DNA"/>
</dbReference>
<accession>A0ABT2N0T6</accession>
<keyword evidence="2" id="KW-1185">Reference proteome</keyword>
<proteinExistence type="predicted"/>
<gene>
    <name evidence="1" type="ORF">NG792_00955</name>
</gene>
<dbReference type="RefSeq" id="WP_261234160.1">
    <property type="nucleotide sequence ID" value="NZ_JAMXFA010000001.1"/>
</dbReference>
<comment type="caution">
    <text evidence="1">The sequence shown here is derived from an EMBL/GenBank/DDBJ whole genome shotgun (WGS) entry which is preliminary data.</text>
</comment>
<name>A0ABT2N0T6_9CYAN</name>
<dbReference type="Proteomes" id="UP001525961">
    <property type="component" value="Unassembled WGS sequence"/>
</dbReference>
<evidence type="ECO:0000313" key="1">
    <source>
        <dbReference type="EMBL" id="MCT7976288.1"/>
    </source>
</evidence>